<accession>A0A0R2LI11</accession>
<protein>
    <submittedName>
        <fullName evidence="3">Uncharacterized protein</fullName>
    </submittedName>
</protein>
<keyword evidence="2" id="KW-0812">Transmembrane</keyword>
<comment type="caution">
    <text evidence="3">The sequence shown here is derived from an EMBL/GenBank/DDBJ whole genome shotgun (WGS) entry which is preliminary data.</text>
</comment>
<keyword evidence="2" id="KW-0472">Membrane</keyword>
<evidence type="ECO:0000313" key="4">
    <source>
        <dbReference type="Proteomes" id="UP000051906"/>
    </source>
</evidence>
<sequence length="197" mass="21955">MDDGNKPKFGVNSAPDEQEQQPTGTQPEASEAPKFGTQAAAPEEQPKAKTAPKFGTQAAGATTEQESNFFQRIYALQPTKFWVKQYIFSIIACVLVWDSSINVPLEPLWLLLNLVLYPVATTIMLEADNAIENFPNSLRNVTFFLLGDFKRLGWGGIMAPVVWLSQVVLFFVRWGLGFILGTIGLIYMNNQAKKMHI</sequence>
<dbReference type="AlphaFoldDB" id="A0A0R2LI11"/>
<keyword evidence="4" id="KW-1185">Reference proteome</keyword>
<feature type="region of interest" description="Disordered" evidence="1">
    <location>
        <begin position="1"/>
        <end position="58"/>
    </location>
</feature>
<dbReference type="OrthoDB" id="2289020at2"/>
<evidence type="ECO:0000256" key="2">
    <source>
        <dbReference type="SAM" id="Phobius"/>
    </source>
</evidence>
<organism evidence="3 4">
    <name type="scientific">Levilactobacillus paucivorans</name>
    <dbReference type="NCBI Taxonomy" id="616990"/>
    <lineage>
        <taxon>Bacteria</taxon>
        <taxon>Bacillati</taxon>
        <taxon>Bacillota</taxon>
        <taxon>Bacilli</taxon>
        <taxon>Lactobacillales</taxon>
        <taxon>Lactobacillaceae</taxon>
        <taxon>Levilactobacillus</taxon>
    </lineage>
</organism>
<dbReference type="EMBL" id="JQCA01000112">
    <property type="protein sequence ID" value="KRO01374.1"/>
    <property type="molecule type" value="Genomic_DNA"/>
</dbReference>
<dbReference type="RefSeq" id="WP_057878962.1">
    <property type="nucleotide sequence ID" value="NZ_JQCA01000112.1"/>
</dbReference>
<evidence type="ECO:0000256" key="1">
    <source>
        <dbReference type="SAM" id="MobiDB-lite"/>
    </source>
</evidence>
<dbReference type="Proteomes" id="UP000051906">
    <property type="component" value="Unassembled WGS sequence"/>
</dbReference>
<dbReference type="PATRIC" id="fig|616990.3.peg.462"/>
<feature type="transmembrane region" description="Helical" evidence="2">
    <location>
        <begin position="170"/>
        <end position="188"/>
    </location>
</feature>
<evidence type="ECO:0000313" key="3">
    <source>
        <dbReference type="EMBL" id="KRO01374.1"/>
    </source>
</evidence>
<name>A0A0R2LI11_9LACO</name>
<gene>
    <name evidence="3" type="ORF">IV54_GL000428</name>
</gene>
<keyword evidence="2" id="KW-1133">Transmembrane helix</keyword>
<reference evidence="3 4" key="1">
    <citation type="journal article" date="2015" name="Genome Announc.">
        <title>Expanding the biotechnology potential of lactobacilli through comparative genomics of 213 strains and associated genera.</title>
        <authorList>
            <person name="Sun Z."/>
            <person name="Harris H.M."/>
            <person name="McCann A."/>
            <person name="Guo C."/>
            <person name="Argimon S."/>
            <person name="Zhang W."/>
            <person name="Yang X."/>
            <person name="Jeffery I.B."/>
            <person name="Cooney J.C."/>
            <person name="Kagawa T.F."/>
            <person name="Liu W."/>
            <person name="Song Y."/>
            <person name="Salvetti E."/>
            <person name="Wrobel A."/>
            <person name="Rasinkangas P."/>
            <person name="Parkhill J."/>
            <person name="Rea M.C."/>
            <person name="O'Sullivan O."/>
            <person name="Ritari J."/>
            <person name="Douillard F.P."/>
            <person name="Paul Ross R."/>
            <person name="Yang R."/>
            <person name="Briner A.E."/>
            <person name="Felis G.E."/>
            <person name="de Vos W.M."/>
            <person name="Barrangou R."/>
            <person name="Klaenhammer T.R."/>
            <person name="Caufield P.W."/>
            <person name="Cui Y."/>
            <person name="Zhang H."/>
            <person name="O'Toole P.W."/>
        </authorList>
    </citation>
    <scope>NUCLEOTIDE SEQUENCE [LARGE SCALE GENOMIC DNA]</scope>
    <source>
        <strain evidence="3 4">DSM 22467</strain>
    </source>
</reference>
<proteinExistence type="predicted"/>